<comment type="caution">
    <text evidence="1">The sequence shown here is derived from an EMBL/GenBank/DDBJ whole genome shotgun (WGS) entry which is preliminary data.</text>
</comment>
<sequence>MTFPCTSCGLCCLNIQNIEALKDFHRGDGRCFYYHPADGCVIYKDRPLICRIENMYQKYFTGVMSMNEFYKENAKVCNTLQEQMNLPLHYRVRTNEE</sequence>
<dbReference type="AlphaFoldDB" id="A0A7Y2RHB7"/>
<proteinExistence type="predicted"/>
<gene>
    <name evidence="1" type="ORF">HLH17_14455</name>
</gene>
<protein>
    <submittedName>
        <fullName evidence="1">YkgJ family cysteine cluster protein</fullName>
    </submittedName>
</protein>
<organism evidence="1 2">
    <name type="scientific">Acinetobacter terrae</name>
    <dbReference type="NCBI Taxonomy" id="2731247"/>
    <lineage>
        <taxon>Bacteria</taxon>
        <taxon>Pseudomonadati</taxon>
        <taxon>Pseudomonadota</taxon>
        <taxon>Gammaproteobacteria</taxon>
        <taxon>Moraxellales</taxon>
        <taxon>Moraxellaceae</taxon>
        <taxon>Acinetobacter</taxon>
        <taxon>Acinetobacter Taxon 24</taxon>
    </lineage>
</organism>
<name>A0A7Y2RHB7_9GAMM</name>
<dbReference type="EMBL" id="JABERL010000056">
    <property type="protein sequence ID" value="NNH78823.1"/>
    <property type="molecule type" value="Genomic_DNA"/>
</dbReference>
<reference evidence="1 2" key="1">
    <citation type="submission" date="2020-04" db="EMBL/GenBank/DDBJ databases">
        <title>Acinetobacter Taxon 24.</title>
        <authorList>
            <person name="Nemec A."/>
            <person name="Radolfova-Krizova L."/>
            <person name="Higgins P.G."/>
            <person name="Spanelova P."/>
        </authorList>
    </citation>
    <scope>NUCLEOTIDE SEQUENCE [LARGE SCALE GENOMIC DNA]</scope>
    <source>
        <strain evidence="1 2">ANC 5380</strain>
    </source>
</reference>
<evidence type="ECO:0000313" key="1">
    <source>
        <dbReference type="EMBL" id="NNH78823.1"/>
    </source>
</evidence>
<evidence type="ECO:0000313" key="2">
    <source>
        <dbReference type="Proteomes" id="UP000569202"/>
    </source>
</evidence>
<dbReference type="Pfam" id="PF03692">
    <property type="entry name" value="CxxCxxCC"/>
    <property type="match status" value="1"/>
</dbReference>
<accession>A0A7Y2RHB7</accession>
<dbReference type="Proteomes" id="UP000569202">
    <property type="component" value="Unassembled WGS sequence"/>
</dbReference>
<dbReference type="InterPro" id="IPR005358">
    <property type="entry name" value="Puta_zinc/iron-chelating_dom"/>
</dbReference>
<dbReference type="RefSeq" id="WP_171541018.1">
    <property type="nucleotide sequence ID" value="NZ_JABERL010000056.1"/>
</dbReference>